<dbReference type="InParanoid" id="A0A2G5E2E3"/>
<sequence>MCLGVTKSDPNSPLHIPFCTRGSKRSRFQVHRLTRWRRRCFKGEKVVVRTEMELKNLELYLENQSIIEENEKLRKKALLLHQENQVLMLEMQRKNNSSA</sequence>
<dbReference type="EMBL" id="KZ305030">
    <property type="protein sequence ID" value="PIA49915.1"/>
    <property type="molecule type" value="Genomic_DNA"/>
</dbReference>
<evidence type="ECO:0000313" key="2">
    <source>
        <dbReference type="Proteomes" id="UP000230069"/>
    </source>
</evidence>
<dbReference type="AlphaFoldDB" id="A0A2G5E2E3"/>
<reference evidence="1 2" key="1">
    <citation type="submission" date="2017-09" db="EMBL/GenBank/DDBJ databases">
        <title>WGS assembly of Aquilegia coerulea Goldsmith.</title>
        <authorList>
            <person name="Hodges S."/>
            <person name="Kramer E."/>
            <person name="Nordborg M."/>
            <person name="Tomkins J."/>
            <person name="Borevitz J."/>
            <person name="Derieg N."/>
            <person name="Yan J."/>
            <person name="Mihaltcheva S."/>
            <person name="Hayes R.D."/>
            <person name="Rokhsar D."/>
        </authorList>
    </citation>
    <scope>NUCLEOTIDE SEQUENCE [LARGE SCALE GENOMIC DNA]</scope>
    <source>
        <strain evidence="2">cv. Goldsmith</strain>
    </source>
</reference>
<dbReference type="Proteomes" id="UP000230069">
    <property type="component" value="Unassembled WGS sequence"/>
</dbReference>
<dbReference type="PANTHER" id="PTHR33601">
    <property type="entry name" value="PROTEIN LITTLE ZIPPER 4"/>
    <property type="match status" value="1"/>
</dbReference>
<gene>
    <name evidence="1" type="ORF">AQUCO_01300565v1</name>
</gene>
<organism evidence="1 2">
    <name type="scientific">Aquilegia coerulea</name>
    <name type="common">Rocky mountain columbine</name>
    <dbReference type="NCBI Taxonomy" id="218851"/>
    <lineage>
        <taxon>Eukaryota</taxon>
        <taxon>Viridiplantae</taxon>
        <taxon>Streptophyta</taxon>
        <taxon>Embryophyta</taxon>
        <taxon>Tracheophyta</taxon>
        <taxon>Spermatophyta</taxon>
        <taxon>Magnoliopsida</taxon>
        <taxon>Ranunculales</taxon>
        <taxon>Ranunculaceae</taxon>
        <taxon>Thalictroideae</taxon>
        <taxon>Aquilegia</taxon>
    </lineage>
</organism>
<proteinExistence type="predicted"/>
<dbReference type="FunCoup" id="A0A2G5E2E3">
    <property type="interactions" value="436"/>
</dbReference>
<protein>
    <submittedName>
        <fullName evidence="1">Uncharacterized protein</fullName>
    </submittedName>
</protein>
<dbReference type="InterPro" id="IPR039312">
    <property type="entry name" value="ZPR"/>
</dbReference>
<keyword evidence="2" id="KW-1185">Reference proteome</keyword>
<accession>A0A2G5E2E3</accession>
<dbReference type="OrthoDB" id="1918054at2759"/>
<dbReference type="PANTHER" id="PTHR33601:SF21">
    <property type="entry name" value="PROTEIN LITTLE ZIPPER 1-LIKE"/>
    <property type="match status" value="1"/>
</dbReference>
<name>A0A2G5E2E3_AQUCA</name>
<evidence type="ECO:0000313" key="1">
    <source>
        <dbReference type="EMBL" id="PIA49915.1"/>
    </source>
</evidence>